<dbReference type="Proteomes" id="UP000182945">
    <property type="component" value="Chromosome"/>
</dbReference>
<dbReference type="GeneID" id="71514325"/>
<dbReference type="RefSeq" id="WP_019376788.1">
    <property type="nucleotide sequence ID" value="NZ_CP017962.1"/>
</dbReference>
<evidence type="ECO:0000313" key="3">
    <source>
        <dbReference type="EMBL" id="APC48113.1"/>
    </source>
</evidence>
<dbReference type="Pfam" id="PF18917">
    <property type="entry name" value="LiaI-LiaF-like_TM1"/>
    <property type="match status" value="1"/>
</dbReference>
<evidence type="ECO:0000259" key="2">
    <source>
        <dbReference type="Pfam" id="PF18917"/>
    </source>
</evidence>
<feature type="transmembrane region" description="Helical" evidence="1">
    <location>
        <begin position="7"/>
        <end position="25"/>
    </location>
</feature>
<feature type="transmembrane region" description="Helical" evidence="1">
    <location>
        <begin position="131"/>
        <end position="155"/>
    </location>
</feature>
<organism evidence="3 4">
    <name type="scientific">Virgibacillus halodenitrificans</name>
    <name type="common">Bacillus halodenitrificans</name>
    <dbReference type="NCBI Taxonomy" id="1482"/>
    <lineage>
        <taxon>Bacteria</taxon>
        <taxon>Bacillati</taxon>
        <taxon>Bacillota</taxon>
        <taxon>Bacilli</taxon>
        <taxon>Bacillales</taxon>
        <taxon>Bacillaceae</taxon>
        <taxon>Virgibacillus</taxon>
    </lineage>
</organism>
<keyword evidence="1" id="KW-0812">Transmembrane</keyword>
<evidence type="ECO:0000313" key="4">
    <source>
        <dbReference type="Proteomes" id="UP000182945"/>
    </source>
</evidence>
<dbReference type="InterPro" id="IPR043726">
    <property type="entry name" value="LiaI-LiaF-like_TM1"/>
</dbReference>
<dbReference type="AlphaFoldDB" id="A0AAC9NKJ5"/>
<feature type="transmembrane region" description="Helical" evidence="1">
    <location>
        <begin position="80"/>
        <end position="99"/>
    </location>
</feature>
<accession>A0AAC9NKJ5</accession>
<feature type="transmembrane region" description="Helical" evidence="1">
    <location>
        <begin position="57"/>
        <end position="74"/>
    </location>
</feature>
<feature type="domain" description="LiaI-LiaF-like transmembrane region" evidence="2">
    <location>
        <begin position="7"/>
        <end position="46"/>
    </location>
</feature>
<dbReference type="EMBL" id="CP017962">
    <property type="protein sequence ID" value="APC48113.1"/>
    <property type="molecule type" value="Genomic_DNA"/>
</dbReference>
<gene>
    <name evidence="3" type="ORF">BME96_07965</name>
</gene>
<name>A0AAC9NKJ5_VIRHA</name>
<dbReference type="KEGG" id="vhl:BME96_07965"/>
<reference evidence="3 4" key="1">
    <citation type="submission" date="2016-11" db="EMBL/GenBank/DDBJ databases">
        <title>Complete genome sequencing of Virgibacillus halodenitrificans PDB-F2.</title>
        <authorList>
            <person name="Sun Z."/>
            <person name="Zhou Y."/>
            <person name="Li H."/>
        </authorList>
    </citation>
    <scope>NUCLEOTIDE SEQUENCE [LARGE SCALE GENOMIC DNA]</scope>
    <source>
        <strain evidence="3 4">PDB-F2</strain>
    </source>
</reference>
<protein>
    <recommendedName>
        <fullName evidence="2">LiaI-LiaF-like transmembrane region domain-containing protein</fullName>
    </recommendedName>
</protein>
<feature type="transmembrane region" description="Helical" evidence="1">
    <location>
        <begin position="106"/>
        <end position="125"/>
    </location>
</feature>
<keyword evidence="1" id="KW-0472">Membrane</keyword>
<keyword evidence="1" id="KW-1133">Transmembrane helix</keyword>
<evidence type="ECO:0000256" key="1">
    <source>
        <dbReference type="SAM" id="Phobius"/>
    </source>
</evidence>
<sequence length="159" mass="18577">MRKNSLAAYIIIGIGIYFLLKELRLPIITNFYSWQTLLIIIGLAFLIHSYTTKQHQNLFVGTILLGFGIHFHGVQNYSFWIDHWGVYLLIIGIAFLIKFTQTKEGLFPGLLLISIALVFIFSVQLPEWLTWVYVLIDYGERFWPIILIILGIYLLKRKK</sequence>
<feature type="transmembrane region" description="Helical" evidence="1">
    <location>
        <begin position="31"/>
        <end position="50"/>
    </location>
</feature>
<proteinExistence type="predicted"/>